<comment type="caution">
    <text evidence="5">The sequence shown here is derived from an EMBL/GenBank/DDBJ whole genome shotgun (WGS) entry which is preliminary data.</text>
</comment>
<dbReference type="Proteomes" id="UP000655366">
    <property type="component" value="Unassembled WGS sequence"/>
</dbReference>
<feature type="domain" description="PucR C-terminal helix-turn-helix" evidence="2">
    <location>
        <begin position="338"/>
        <end position="392"/>
    </location>
</feature>
<dbReference type="InterPro" id="IPR025751">
    <property type="entry name" value="RsbRD_N_dom"/>
</dbReference>
<dbReference type="InterPro" id="IPR041522">
    <property type="entry name" value="CdaR_GGDEF"/>
</dbReference>
<dbReference type="AlphaFoldDB" id="A0A931CU83"/>
<dbReference type="InterPro" id="IPR042070">
    <property type="entry name" value="PucR_C-HTH_sf"/>
</dbReference>
<dbReference type="Pfam" id="PF17853">
    <property type="entry name" value="GGDEF_2"/>
    <property type="match status" value="1"/>
</dbReference>
<sequence length="394" mass="43300">MSNFYSLQTVGSDGAEVQRWHELLDRLLVTDLTGKFLDRVLQIPSYRQASLPTSEIRRTAVTSFAALIQSLRHGVDSAGMEAERLRIATDVGVSRARAGIPIESLMSAIRLDFSVLWSELTAHAEEADAALLVRHAETVWRVVDSYASQTQAIYMAEQQRILNEATAIRQGYVAAVFGPVNPTTEMLDRVANELGFRPDTPLDVAVAVGAEATQLRVVIAHAARRGYEIFTHPQGDALVAFWPVDERPGSAVRESAEEIRRLRCGLIENVPGLPALASSARIAGDLARLIDDRDEKALTLKRAWARIARMRLAEAGIPIAADVDTALARCGGAERERLVEAVRAYAVTGSVGAASEQLFCHRNTLMNRLRRFRELTGIDVMIPDQIARLIVAWS</sequence>
<proteinExistence type="inferred from homology"/>
<dbReference type="Pfam" id="PF14361">
    <property type="entry name" value="RsbRD_N"/>
    <property type="match status" value="1"/>
</dbReference>
<name>A0A931CU83_9MICC</name>
<keyword evidence="6" id="KW-1185">Reference proteome</keyword>
<dbReference type="Gene3D" id="1.10.10.2840">
    <property type="entry name" value="PucR C-terminal helix-turn-helix domain"/>
    <property type="match status" value="1"/>
</dbReference>
<evidence type="ECO:0000313" key="5">
    <source>
        <dbReference type="EMBL" id="MBG0741039.1"/>
    </source>
</evidence>
<dbReference type="EMBL" id="JADNYM010000024">
    <property type="protein sequence ID" value="MBG0741039.1"/>
    <property type="molecule type" value="Genomic_DNA"/>
</dbReference>
<evidence type="ECO:0000259" key="2">
    <source>
        <dbReference type="Pfam" id="PF13556"/>
    </source>
</evidence>
<feature type="domain" description="CdaR GGDEF-like" evidence="4">
    <location>
        <begin position="184"/>
        <end position="284"/>
    </location>
</feature>
<evidence type="ECO:0000259" key="4">
    <source>
        <dbReference type="Pfam" id="PF17853"/>
    </source>
</evidence>
<evidence type="ECO:0000259" key="3">
    <source>
        <dbReference type="Pfam" id="PF14361"/>
    </source>
</evidence>
<feature type="domain" description="RsbT co-antagonist protein RsbRD N-terminal" evidence="3">
    <location>
        <begin position="42"/>
        <end position="165"/>
    </location>
</feature>
<evidence type="ECO:0000313" key="6">
    <source>
        <dbReference type="Proteomes" id="UP000655366"/>
    </source>
</evidence>
<gene>
    <name evidence="5" type="ORF">IV500_16830</name>
</gene>
<dbReference type="PANTHER" id="PTHR33744:SF15">
    <property type="entry name" value="CARBOHYDRATE DIACID REGULATOR"/>
    <property type="match status" value="1"/>
</dbReference>
<accession>A0A931CU83</accession>
<evidence type="ECO:0000256" key="1">
    <source>
        <dbReference type="ARBA" id="ARBA00006754"/>
    </source>
</evidence>
<dbReference type="PANTHER" id="PTHR33744">
    <property type="entry name" value="CARBOHYDRATE DIACID REGULATOR"/>
    <property type="match status" value="1"/>
</dbReference>
<dbReference type="Pfam" id="PF13556">
    <property type="entry name" value="HTH_30"/>
    <property type="match status" value="1"/>
</dbReference>
<comment type="similarity">
    <text evidence="1">Belongs to the CdaR family.</text>
</comment>
<dbReference type="RefSeq" id="WP_196397970.1">
    <property type="nucleotide sequence ID" value="NZ_JADNYM010000024.1"/>
</dbReference>
<dbReference type="InterPro" id="IPR025736">
    <property type="entry name" value="PucR_C-HTH_dom"/>
</dbReference>
<dbReference type="InterPro" id="IPR051448">
    <property type="entry name" value="CdaR-like_regulators"/>
</dbReference>
<protein>
    <submittedName>
        <fullName evidence="5">Helix-turn-helix domain-containing protein</fullName>
    </submittedName>
</protein>
<organism evidence="5 6">
    <name type="scientific">Arthrobacter terrae</name>
    <dbReference type="NCBI Taxonomy" id="2935737"/>
    <lineage>
        <taxon>Bacteria</taxon>
        <taxon>Bacillati</taxon>
        <taxon>Actinomycetota</taxon>
        <taxon>Actinomycetes</taxon>
        <taxon>Micrococcales</taxon>
        <taxon>Micrococcaceae</taxon>
        <taxon>Arthrobacter</taxon>
    </lineage>
</organism>
<reference evidence="5 6" key="1">
    <citation type="submission" date="2020-11" db="EMBL/GenBank/DDBJ databases">
        <title>Arthrobacter antarcticus sp. nov., isolated from Antarctic Soil.</title>
        <authorList>
            <person name="Li J."/>
        </authorList>
    </citation>
    <scope>NUCLEOTIDE SEQUENCE [LARGE SCALE GENOMIC DNA]</scope>
    <source>
        <strain evidence="5 6">Z1-20</strain>
    </source>
</reference>